<dbReference type="RefSeq" id="WP_000002330.1">
    <property type="nucleotide sequence ID" value="NZ_JADDHT010000017.1"/>
</dbReference>
<dbReference type="EMBL" id="AAGQWK010000019">
    <property type="protein sequence ID" value="EBR0143509.1"/>
    <property type="molecule type" value="Genomic_DNA"/>
</dbReference>
<dbReference type="Proteomes" id="UP000839928">
    <property type="component" value="Unassembled WGS sequence"/>
</dbReference>
<reference evidence="12" key="1">
    <citation type="journal article" date="2018" name="Genome Biol.">
        <title>SKESA: strategic k-mer extension for scrupulous assemblies.</title>
        <authorList>
            <person name="Souvorov A."/>
            <person name="Agarwala R."/>
            <person name="Lipman D.J."/>
        </authorList>
    </citation>
    <scope>NUCLEOTIDE SEQUENCE</scope>
    <source>
        <strain evidence="24">10-0327</strain>
        <strain evidence="23">13-0431</strain>
        <strain evidence="12">Salmonella enterica</strain>
    </source>
</reference>
<evidence type="ECO:0000313" key="13">
    <source>
        <dbReference type="EMBL" id="HAB1804649.1"/>
    </source>
</evidence>
<proteinExistence type="predicted"/>
<evidence type="ECO:0000313" key="21">
    <source>
        <dbReference type="EMBL" id="HAB6238639.1"/>
    </source>
</evidence>
<dbReference type="EMBL" id="DAAHEN010000017">
    <property type="protein sequence ID" value="HAB5771395.1"/>
    <property type="molecule type" value="Genomic_DNA"/>
</dbReference>
<reference evidence="12" key="7">
    <citation type="submission" date="2019-10" db="EMBL/GenBank/DDBJ databases">
        <authorList>
            <consortium name="NCBI Pathogen Detection Project"/>
        </authorList>
    </citation>
    <scope>NUCLEOTIDE SEQUENCE</scope>
    <source>
        <strain evidence="24">10-0327</strain>
        <strain evidence="23">13-0431</strain>
        <strain evidence="12">Salmonella enterica</strain>
    </source>
</reference>
<evidence type="ECO:0000313" key="7">
    <source>
        <dbReference type="EMBL" id="ECU7934327.1"/>
    </source>
</evidence>
<evidence type="ECO:0000313" key="25">
    <source>
        <dbReference type="EMBL" id="PVL89278.1"/>
    </source>
</evidence>
<dbReference type="AlphaFoldDB" id="A0A2T9HX41"/>
<evidence type="ECO:0000313" key="6">
    <source>
        <dbReference type="EMBL" id="ECT6084939.1"/>
    </source>
</evidence>
<reference evidence="9" key="4">
    <citation type="submission" date="2018-07" db="EMBL/GenBank/DDBJ databases">
        <authorList>
            <consortium name="PulseNet: The National Subtyping Network for Foodborne Disease Surveillance"/>
            <person name="Tarr C.L."/>
            <person name="Trees E."/>
            <person name="Katz L.S."/>
            <person name="Carleton-Romer H.A."/>
            <person name="Stroika S."/>
            <person name="Kucerova Z."/>
            <person name="Roache K.F."/>
            <person name="Sabol A.L."/>
            <person name="Besser J."/>
            <person name="Gerner-Smidt P."/>
        </authorList>
    </citation>
    <scope>NUCLEOTIDE SEQUENCE</scope>
    <source>
        <strain evidence="9">PNUSAS011364</strain>
        <strain evidence="11">PNUSAS013764</strain>
    </source>
</reference>
<evidence type="ECO:0000313" key="15">
    <source>
        <dbReference type="EMBL" id="HAB2060617.1"/>
    </source>
</evidence>
<reference evidence="6" key="5">
    <citation type="submission" date="2018-07" db="EMBL/GenBank/DDBJ databases">
        <authorList>
            <consortium name="NARMS: The National Antimicrobial Resistance Monitoring System"/>
        </authorList>
    </citation>
    <scope>NUCLEOTIDE SEQUENCE</scope>
    <source>
        <strain evidence="6">CVM N57313F</strain>
        <strain evidence="7">FSIS1607168</strain>
    </source>
</reference>
<dbReference type="EMBL" id="AAMEQR010000012">
    <property type="protein sequence ID" value="EDG5798375.1"/>
    <property type="molecule type" value="Genomic_DNA"/>
</dbReference>
<dbReference type="Proteomes" id="UP000245147">
    <property type="component" value="Unassembled WGS sequence"/>
</dbReference>
<reference evidence="2" key="3">
    <citation type="submission" date="2018-06" db="EMBL/GenBank/DDBJ databases">
        <authorList>
            <person name="Ashton P.M."/>
            <person name="Dallman T."/>
            <person name="Nair S."/>
            <person name="De Pinna E."/>
            <person name="Peters T."/>
            <person name="Grant K."/>
        </authorList>
    </citation>
    <scope>NUCLEOTIDE SEQUENCE</scope>
    <source>
        <strain evidence="4">152447</strain>
        <strain evidence="1">208936</strain>
        <strain evidence="3">250819</strain>
        <strain evidence="10">369915</strain>
        <strain evidence="2">428140</strain>
    </source>
</reference>
<accession>A0A2T9HX41</accession>
<dbReference type="EMBL" id="AALSOQ010000017">
    <property type="protein sequence ID" value="EDC9468119.1"/>
    <property type="molecule type" value="Genomic_DNA"/>
</dbReference>
<evidence type="ECO:0000313" key="22">
    <source>
        <dbReference type="EMBL" id="HAE1220565.1"/>
    </source>
</evidence>
<reference evidence="25 26" key="2">
    <citation type="submission" date="2018-04" db="EMBL/GenBank/DDBJ databases">
        <title>Serotype diversity and antimicrobial resistance among Salmonella enterica isolated from patients at an equine referral hospital.</title>
        <authorList>
            <person name="Leon I.M."/>
            <person name="Lawhon S.D."/>
            <person name="Norman K.N."/>
            <person name="Threadgill D.S."/>
            <person name="Ohta N."/>
            <person name="Vinasco J."/>
            <person name="Scott H.M."/>
        </authorList>
    </citation>
    <scope>NUCLEOTIDE SEQUENCE [LARGE SCALE GENOMIC DNA]</scope>
    <source>
        <strain evidence="25 26">167</strain>
    </source>
</reference>
<dbReference type="EMBL" id="AAMIHC010000022">
    <property type="protein sequence ID" value="EDH6341822.1"/>
    <property type="molecule type" value="Genomic_DNA"/>
</dbReference>
<dbReference type="EMBL" id="AAGQKS010000020">
    <property type="protein sequence ID" value="EBQ8901904.1"/>
    <property type="molecule type" value="Genomic_DNA"/>
</dbReference>
<evidence type="ECO:0000313" key="23">
    <source>
        <dbReference type="EMBL" id="HAE6730403.1"/>
    </source>
</evidence>
<dbReference type="EMBL" id="AAMIOU010000008">
    <property type="protein sequence ID" value="EDH7244590.1"/>
    <property type="molecule type" value="Genomic_DNA"/>
</dbReference>
<evidence type="ECO:0000313" key="9">
    <source>
        <dbReference type="EMBL" id="EDG5798375.1"/>
    </source>
</evidence>
<evidence type="ECO:0000313" key="19">
    <source>
        <dbReference type="EMBL" id="HAB5771395.1"/>
    </source>
</evidence>
<evidence type="ECO:0000313" key="3">
    <source>
        <dbReference type="EMBL" id="EBU7986401.1"/>
    </source>
</evidence>
<evidence type="ECO:0000313" key="2">
    <source>
        <dbReference type="EMBL" id="EBR0143509.1"/>
    </source>
</evidence>
<dbReference type="EMBL" id="DAAFXG010000016">
    <property type="protein sequence ID" value="HAB1884737.1"/>
    <property type="molecule type" value="Genomic_DNA"/>
</dbReference>
<protein>
    <submittedName>
        <fullName evidence="25">Uncharacterized protein</fullName>
    </submittedName>
</protein>
<evidence type="ECO:0000313" key="11">
    <source>
        <dbReference type="EMBL" id="EDH7244590.1"/>
    </source>
</evidence>
<evidence type="ECO:0000313" key="17">
    <source>
        <dbReference type="EMBL" id="HAB2426452.1"/>
    </source>
</evidence>
<dbReference type="EMBL" id="AAKRAK010000018">
    <property type="protein sequence ID" value="ECU7934327.1"/>
    <property type="molecule type" value="Genomic_DNA"/>
</dbReference>
<dbReference type="EMBL" id="DAAGBW010000014">
    <property type="protein sequence ID" value="HAB2426452.1"/>
    <property type="molecule type" value="Genomic_DNA"/>
</dbReference>
<dbReference type="EMBL" id="DAAGXT010000017">
    <property type="protein sequence ID" value="HAB5023245.1"/>
    <property type="molecule type" value="Genomic_DNA"/>
</dbReference>
<evidence type="ECO:0000313" key="12">
    <source>
        <dbReference type="EMBL" id="HAB1572432.1"/>
    </source>
</evidence>
<dbReference type="EMBL" id="DAAQWY010000017">
    <property type="protein sequence ID" value="HAE1220565.1"/>
    <property type="molecule type" value="Genomic_DNA"/>
</dbReference>
<evidence type="ECO:0000313" key="16">
    <source>
        <dbReference type="EMBL" id="HAB2371885.1"/>
    </source>
</evidence>
<dbReference type="EMBL" id="AAHVIS010000020">
    <property type="protein sequence ID" value="ECA7463488.1"/>
    <property type="molecule type" value="Genomic_DNA"/>
</dbReference>
<gene>
    <name evidence="6" type="ORF">A3Z75_15730</name>
    <name evidence="9" type="ORF">B7643_16975</name>
    <name evidence="7" type="ORF">BEI99_21335</name>
    <name evidence="8" type="ORF">BH418_15595</name>
    <name evidence="25" type="ORF">C4792_21210</name>
    <name evidence="10" type="ORF">CB381_18160</name>
    <name evidence="11" type="ORF">CBN47_06065</name>
    <name evidence="1" type="ORF">DKS77_14110</name>
    <name evidence="3" type="ORF">DLB38_16850</name>
    <name evidence="2" type="ORF">DNV88_18330</name>
    <name evidence="4" type="ORF">DUR08_17160</name>
    <name evidence="5" type="ORF">EPK73_14500</name>
    <name evidence="22" type="ORF">G2913_20875</name>
    <name evidence="23" type="ORF">G4K93_004290</name>
    <name evidence="24" type="ORF">G9257_004642</name>
    <name evidence="18" type="ORF">GB020_20665</name>
    <name evidence="17" type="ORF">GB182_20935</name>
    <name evidence="20" type="ORF">GB352_20630</name>
    <name evidence="16" type="ORF">GB356_20930</name>
    <name evidence="21" type="ORF">GB394_20970</name>
    <name evidence="15" type="ORF">GB613_18480</name>
    <name evidence="19" type="ORF">GBS17_20935</name>
    <name evidence="12" type="ORF">GBX08_20965</name>
    <name evidence="13" type="ORF">GBY12_20645</name>
    <name evidence="14" type="ORF">GBY78_20970</name>
</gene>
<evidence type="ECO:0000313" key="10">
    <source>
        <dbReference type="EMBL" id="EDH6341822.1"/>
    </source>
</evidence>
<dbReference type="EMBL" id="DAAHHO010000015">
    <property type="protein sequence ID" value="HAB6238639.1"/>
    <property type="molecule type" value="Genomic_DNA"/>
</dbReference>
<dbReference type="EMBL" id="AAHMZR010000023">
    <property type="protein sequence ID" value="EBY0576671.1"/>
    <property type="molecule type" value="Genomic_DNA"/>
</dbReference>
<dbReference type="EMBL" id="DAAFWP010000016">
    <property type="protein sequence ID" value="HAB1804649.1"/>
    <property type="molecule type" value="Genomic_DNA"/>
</dbReference>
<dbReference type="EMBL" id="AAKNHU010000019">
    <property type="protein sequence ID" value="ECT6084939.1"/>
    <property type="molecule type" value="Genomic_DNA"/>
</dbReference>
<dbReference type="EMBL" id="DAAWDN010000134">
    <property type="protein sequence ID" value="HAF7549136.1"/>
    <property type="molecule type" value="Genomic_DNA"/>
</dbReference>
<dbReference type="EMBL" id="DAASRO010000016">
    <property type="protein sequence ID" value="HAE6730403.1"/>
    <property type="molecule type" value="Genomic_DNA"/>
</dbReference>
<evidence type="ECO:0000313" key="1">
    <source>
        <dbReference type="EMBL" id="EBQ8901904.1"/>
    </source>
</evidence>
<evidence type="ECO:0000313" key="4">
    <source>
        <dbReference type="EMBL" id="EBY0576671.1"/>
    </source>
</evidence>
<sequence length="188" mass="21099">MANLTFSNNIKLSDFTLSSKSPQYSNQSWTGALIQRSTGVQWYTFNFTLNFNQRDRQEVLAFIAEYSQGKLFTIPLGHLSTYKGKQTGAVSVKNDVKRGVYKFTTASAQQLEVGTMIQFGNHKKIYQIVANTGTEVSIFPALQANIQANETVFYNGLVIEARLDVDNDFQMPVTNLVAITFKCTEVVR</sequence>
<comment type="caution">
    <text evidence="25">The sequence shown here is derived from an EMBL/GenBank/DDBJ whole genome shotgun (WGS) entry which is preliminary data.</text>
</comment>
<dbReference type="EMBL" id="QDOG01000015">
    <property type="protein sequence ID" value="PVL89278.1"/>
    <property type="molecule type" value="Genomic_DNA"/>
</dbReference>
<evidence type="ECO:0000313" key="24">
    <source>
        <dbReference type="EMBL" id="HAF7549136.1"/>
    </source>
</evidence>
<dbReference type="EMBL" id="DAAFUE010000014">
    <property type="protein sequence ID" value="HAB1572432.1"/>
    <property type="molecule type" value="Genomic_DNA"/>
</dbReference>
<dbReference type="EMBL" id="AAHDEP010000030">
    <property type="protein sequence ID" value="EBU7986401.1"/>
    <property type="molecule type" value="Genomic_DNA"/>
</dbReference>
<name>A0A2T9HX41_SALET</name>
<organism evidence="25 26">
    <name type="scientific">Salmonella enterica subsp. enterica serovar Agona</name>
    <dbReference type="NCBI Taxonomy" id="58095"/>
    <lineage>
        <taxon>Bacteria</taxon>
        <taxon>Pseudomonadati</taxon>
        <taxon>Pseudomonadota</taxon>
        <taxon>Gammaproteobacteria</taxon>
        <taxon>Enterobacterales</taxon>
        <taxon>Enterobacteriaceae</taxon>
        <taxon>Salmonella</taxon>
    </lineage>
</organism>
<evidence type="ECO:0000313" key="8">
    <source>
        <dbReference type="EMBL" id="EDC9468119.1"/>
    </source>
</evidence>
<evidence type="ECO:0000313" key="26">
    <source>
        <dbReference type="Proteomes" id="UP000245147"/>
    </source>
</evidence>
<dbReference type="EMBL" id="DAAFYT010000056">
    <property type="protein sequence ID" value="HAB2060617.1"/>
    <property type="molecule type" value="Genomic_DNA"/>
</dbReference>
<evidence type="ECO:0000313" key="18">
    <source>
        <dbReference type="EMBL" id="HAB5023245.1"/>
    </source>
</evidence>
<evidence type="ECO:0000313" key="5">
    <source>
        <dbReference type="EMBL" id="ECA7463488.1"/>
    </source>
</evidence>
<evidence type="ECO:0000313" key="20">
    <source>
        <dbReference type="EMBL" id="HAB5941832.1"/>
    </source>
</evidence>
<dbReference type="EMBL" id="DAAHFX010000017">
    <property type="protein sequence ID" value="HAB5941832.1"/>
    <property type="molecule type" value="Genomic_DNA"/>
</dbReference>
<evidence type="ECO:0000313" key="14">
    <source>
        <dbReference type="EMBL" id="HAB1884737.1"/>
    </source>
</evidence>
<dbReference type="EMBL" id="DAAGBK010000014">
    <property type="protein sequence ID" value="HAB2371885.1"/>
    <property type="molecule type" value="Genomic_DNA"/>
</dbReference>
<reference evidence="5" key="6">
    <citation type="submission" date="2019-01" db="EMBL/GenBank/DDBJ databases">
        <authorList>
            <consortium name="GenomeTrakr network: Whole genome sequencing for foodborne pathogen traceback"/>
        </authorList>
    </citation>
    <scope>NUCLEOTIDE SEQUENCE</scope>
    <source>
        <strain evidence="8">ADRDL-16-8871</strain>
        <strain evidence="5">FSIS21923161</strain>
    </source>
</reference>